<keyword evidence="1" id="KW-0175">Coiled coil</keyword>
<feature type="coiled-coil region" evidence="1">
    <location>
        <begin position="80"/>
        <end position="107"/>
    </location>
</feature>
<name>A0A1W0X1L8_HYPEX</name>
<sequence length="136" mass="14846">MASNLYSGTPDSENIPEVEHREEQEGRSGSPASHPPLQDAGPSSSCSNLSRVQFSATNLSTEIPAGTSYKQFAEQWQAALKESLDVNLELQKQLDCLKEEHAHLSEVAAQAEYLAKVVEEKVDREDALVDSSSQTD</sequence>
<dbReference type="InterPro" id="IPR022786">
    <property type="entry name" value="Geminin/Multicilin"/>
</dbReference>
<dbReference type="GO" id="GO:0006275">
    <property type="term" value="P:regulation of DNA replication"/>
    <property type="evidence" value="ECO:0007669"/>
    <property type="project" value="InterPro"/>
</dbReference>
<reference evidence="4" key="1">
    <citation type="submission" date="2017-01" db="EMBL/GenBank/DDBJ databases">
        <title>Comparative genomics of anhydrobiosis in the tardigrade Hypsibius dujardini.</title>
        <authorList>
            <person name="Yoshida Y."/>
            <person name="Koutsovoulos G."/>
            <person name="Laetsch D."/>
            <person name="Stevens L."/>
            <person name="Kumar S."/>
            <person name="Horikawa D."/>
            <person name="Ishino K."/>
            <person name="Komine S."/>
            <person name="Tomita M."/>
            <person name="Blaxter M."/>
            <person name="Arakawa K."/>
        </authorList>
    </citation>
    <scope>NUCLEOTIDE SEQUENCE [LARGE SCALE GENOMIC DNA]</scope>
    <source>
        <strain evidence="4">Z151</strain>
    </source>
</reference>
<feature type="compositionally biased region" description="Basic and acidic residues" evidence="2">
    <location>
        <begin position="17"/>
        <end position="26"/>
    </location>
</feature>
<dbReference type="Gene3D" id="1.20.5.1180">
    <property type="entry name" value="Geminin coiled-coil domain"/>
    <property type="match status" value="1"/>
</dbReference>
<comment type="caution">
    <text evidence="3">The sequence shown here is derived from an EMBL/GenBank/DDBJ whole genome shotgun (WGS) entry which is preliminary data.</text>
</comment>
<evidence type="ECO:0000256" key="1">
    <source>
        <dbReference type="SAM" id="Coils"/>
    </source>
</evidence>
<dbReference type="AlphaFoldDB" id="A0A1W0X1L8"/>
<evidence type="ECO:0000256" key="2">
    <source>
        <dbReference type="SAM" id="MobiDB-lite"/>
    </source>
</evidence>
<protein>
    <submittedName>
        <fullName evidence="3">Uncharacterized protein</fullName>
    </submittedName>
</protein>
<organism evidence="3 4">
    <name type="scientific">Hypsibius exemplaris</name>
    <name type="common">Freshwater tardigrade</name>
    <dbReference type="NCBI Taxonomy" id="2072580"/>
    <lineage>
        <taxon>Eukaryota</taxon>
        <taxon>Metazoa</taxon>
        <taxon>Ecdysozoa</taxon>
        <taxon>Tardigrada</taxon>
        <taxon>Eutardigrada</taxon>
        <taxon>Parachela</taxon>
        <taxon>Hypsibioidea</taxon>
        <taxon>Hypsibiidae</taxon>
        <taxon>Hypsibius</taxon>
    </lineage>
</organism>
<dbReference type="Pfam" id="PF07412">
    <property type="entry name" value="Geminin"/>
    <property type="match status" value="1"/>
</dbReference>
<accession>A0A1W0X1L8</accession>
<evidence type="ECO:0000313" key="4">
    <source>
        <dbReference type="Proteomes" id="UP000192578"/>
    </source>
</evidence>
<feature type="region of interest" description="Disordered" evidence="2">
    <location>
        <begin position="1"/>
        <end position="49"/>
    </location>
</feature>
<dbReference type="Proteomes" id="UP000192578">
    <property type="component" value="Unassembled WGS sequence"/>
</dbReference>
<dbReference type="SUPFAM" id="SSF111469">
    <property type="entry name" value="Geminin coiled-coil domain"/>
    <property type="match status" value="1"/>
</dbReference>
<keyword evidence="4" id="KW-1185">Reference proteome</keyword>
<gene>
    <name evidence="3" type="ORF">BV898_04606</name>
</gene>
<evidence type="ECO:0000313" key="3">
    <source>
        <dbReference type="EMBL" id="OQV21397.1"/>
    </source>
</evidence>
<feature type="compositionally biased region" description="Polar residues" evidence="2">
    <location>
        <begin position="1"/>
        <end position="12"/>
    </location>
</feature>
<dbReference type="EMBL" id="MTYJ01000023">
    <property type="protein sequence ID" value="OQV21397.1"/>
    <property type="molecule type" value="Genomic_DNA"/>
</dbReference>
<proteinExistence type="predicted"/>